<dbReference type="Gene3D" id="1.20.120.450">
    <property type="entry name" value="dinb family like domain"/>
    <property type="match status" value="1"/>
</dbReference>
<reference evidence="4" key="1">
    <citation type="journal article" date="2014" name="Int. J. Syst. Evol. Microbiol.">
        <title>Complete genome of a new Firmicutes species belonging to the dominant human colonic microbiota ('Ruminococcus bicirculans') reveals two chromosomes and a selective capacity to utilize plant glucans.</title>
        <authorList>
            <consortium name="NISC Comparative Sequencing Program"/>
            <person name="Wegmann U."/>
            <person name="Louis P."/>
            <person name="Goesmann A."/>
            <person name="Henrissat B."/>
            <person name="Duncan S.H."/>
            <person name="Flint H.J."/>
        </authorList>
    </citation>
    <scope>NUCLEOTIDE SEQUENCE</scope>
    <source>
        <strain evidence="4">CGMCC 1.18437</strain>
    </source>
</reference>
<dbReference type="EMBL" id="BNAJ01000003">
    <property type="protein sequence ID" value="GHF41673.1"/>
    <property type="molecule type" value="Genomic_DNA"/>
</dbReference>
<dbReference type="AlphaFoldDB" id="A0A7W8KD33"/>
<evidence type="ECO:0000313" key="7">
    <source>
        <dbReference type="Proteomes" id="UP000619376"/>
    </source>
</evidence>
<evidence type="ECO:0000256" key="1">
    <source>
        <dbReference type="ARBA" id="ARBA00008635"/>
    </source>
</evidence>
<name>A0A7W8KD33_9DEIO</name>
<dbReference type="EMBL" id="JACHFK010000003">
    <property type="protein sequence ID" value="MBB5375985.1"/>
    <property type="molecule type" value="Genomic_DNA"/>
</dbReference>
<protein>
    <submittedName>
        <fullName evidence="4 5">Damage-inducible protein DinB</fullName>
    </submittedName>
</protein>
<comment type="similarity">
    <text evidence="1">Belongs to the DinB family.</text>
</comment>
<sequence length="169" mass="18235">MTDTTLLLESFRRNGRVNAHLLDDLTDADLALSDGRGGMTVARLLSHMGVSRGGWLAEMSPEHVASTVAITGTTPIWNWHADDLAAIRALLEAGDEAAIQAVQAHAASGEPFADPHGVGTFPSNPALFLLYMIVHDANHRGQIVALLRQAGASKERLDHLEDGWNLWRA</sequence>
<dbReference type="InterPro" id="IPR007837">
    <property type="entry name" value="DinB"/>
</dbReference>
<comment type="caution">
    <text evidence="5">The sequence shown here is derived from an EMBL/GenBank/DDBJ whole genome shotgun (WGS) entry which is preliminary data.</text>
</comment>
<dbReference type="RefSeq" id="WP_184110271.1">
    <property type="nucleotide sequence ID" value="NZ_BNAJ01000003.1"/>
</dbReference>
<reference evidence="5 6" key="3">
    <citation type="submission" date="2020-08" db="EMBL/GenBank/DDBJ databases">
        <title>Genomic Encyclopedia of Type Strains, Phase IV (KMG-IV): sequencing the most valuable type-strain genomes for metagenomic binning, comparative biology and taxonomic classification.</title>
        <authorList>
            <person name="Goeker M."/>
        </authorList>
    </citation>
    <scope>NUCLEOTIDE SEQUENCE [LARGE SCALE GENOMIC DNA]</scope>
    <source>
        <strain evidence="5 6">DSM 27521</strain>
    </source>
</reference>
<organism evidence="5 6">
    <name type="scientific">Deinococcus metalli</name>
    <dbReference type="NCBI Taxonomy" id="1141878"/>
    <lineage>
        <taxon>Bacteria</taxon>
        <taxon>Thermotogati</taxon>
        <taxon>Deinococcota</taxon>
        <taxon>Deinococci</taxon>
        <taxon>Deinococcales</taxon>
        <taxon>Deinococcaceae</taxon>
        <taxon>Deinococcus</taxon>
    </lineage>
</organism>
<feature type="binding site" evidence="3">
    <location>
        <position position="135"/>
    </location>
    <ligand>
        <name>a divalent metal cation</name>
        <dbReference type="ChEBI" id="CHEBI:60240"/>
    </ligand>
</feature>
<evidence type="ECO:0000256" key="2">
    <source>
        <dbReference type="ARBA" id="ARBA00022723"/>
    </source>
</evidence>
<feature type="binding site" evidence="3">
    <location>
        <position position="139"/>
    </location>
    <ligand>
        <name>a divalent metal cation</name>
        <dbReference type="ChEBI" id="CHEBI:60240"/>
    </ligand>
</feature>
<evidence type="ECO:0000313" key="4">
    <source>
        <dbReference type="EMBL" id="GHF41673.1"/>
    </source>
</evidence>
<evidence type="ECO:0000313" key="6">
    <source>
        <dbReference type="Proteomes" id="UP000539473"/>
    </source>
</evidence>
<reference evidence="7" key="2">
    <citation type="journal article" date="2019" name="Int. J. Syst. Evol. Microbiol.">
        <title>The Global Catalogue of Microorganisms (GCM) 10K type strain sequencing project: providing services to taxonomists for standard genome sequencing and annotation.</title>
        <authorList>
            <consortium name="The Broad Institute Genomics Platform"/>
            <consortium name="The Broad Institute Genome Sequencing Center for Infectious Disease"/>
            <person name="Wu L."/>
            <person name="Ma J."/>
        </authorList>
    </citation>
    <scope>NUCLEOTIDE SEQUENCE [LARGE SCALE GENOMIC DNA]</scope>
    <source>
        <strain evidence="7">CGMCC 1.18437</strain>
    </source>
</reference>
<feature type="binding site" evidence="3">
    <location>
        <position position="47"/>
    </location>
    <ligand>
        <name>a divalent metal cation</name>
        <dbReference type="ChEBI" id="CHEBI:60240"/>
    </ligand>
</feature>
<reference evidence="4" key="4">
    <citation type="submission" date="2024-05" db="EMBL/GenBank/DDBJ databases">
        <authorList>
            <person name="Sun Q."/>
            <person name="Zhou Y."/>
        </authorList>
    </citation>
    <scope>NUCLEOTIDE SEQUENCE</scope>
    <source>
        <strain evidence="4">CGMCC 1.18437</strain>
    </source>
</reference>
<dbReference type="SUPFAM" id="SSF109854">
    <property type="entry name" value="DinB/YfiT-like putative metalloenzymes"/>
    <property type="match status" value="1"/>
</dbReference>
<dbReference type="InterPro" id="IPR034660">
    <property type="entry name" value="DinB/YfiT-like"/>
</dbReference>
<keyword evidence="2 3" id="KW-0479">Metal-binding</keyword>
<gene>
    <name evidence="4" type="ORF">GCM10017781_17990</name>
    <name evidence="5" type="ORF">HNQ07_001442</name>
</gene>
<dbReference type="GO" id="GO:0046872">
    <property type="term" value="F:metal ion binding"/>
    <property type="evidence" value="ECO:0007669"/>
    <property type="project" value="UniProtKB-KW"/>
</dbReference>
<proteinExistence type="inferred from homology"/>
<dbReference type="Pfam" id="PF05163">
    <property type="entry name" value="DinB"/>
    <property type="match status" value="1"/>
</dbReference>
<accession>A0A7W8KD33</accession>
<keyword evidence="7" id="KW-1185">Reference proteome</keyword>
<dbReference type="PANTHER" id="PTHR37302:SF1">
    <property type="entry name" value="PROTEIN DINB"/>
    <property type="match status" value="1"/>
</dbReference>
<dbReference type="Proteomes" id="UP000539473">
    <property type="component" value="Unassembled WGS sequence"/>
</dbReference>
<dbReference type="Proteomes" id="UP000619376">
    <property type="component" value="Unassembled WGS sequence"/>
</dbReference>
<dbReference type="PANTHER" id="PTHR37302">
    <property type="entry name" value="SLR1116 PROTEIN"/>
    <property type="match status" value="1"/>
</dbReference>
<evidence type="ECO:0000313" key="5">
    <source>
        <dbReference type="EMBL" id="MBB5375985.1"/>
    </source>
</evidence>
<evidence type="ECO:0000256" key="3">
    <source>
        <dbReference type="PIRSR" id="PIRSR607837-1"/>
    </source>
</evidence>